<evidence type="ECO:0000313" key="2">
    <source>
        <dbReference type="Proteomes" id="UP000095765"/>
    </source>
</evidence>
<accession>A0A174LFC1</accession>
<dbReference type="EMBL" id="CZBE01000001">
    <property type="protein sequence ID" value="CUP22823.1"/>
    <property type="molecule type" value="Genomic_DNA"/>
</dbReference>
<reference evidence="1 2" key="1">
    <citation type="submission" date="2015-09" db="EMBL/GenBank/DDBJ databases">
        <authorList>
            <consortium name="Pathogen Informatics"/>
        </authorList>
    </citation>
    <scope>NUCLEOTIDE SEQUENCE [LARGE SCALE GENOMIC DNA]</scope>
    <source>
        <strain evidence="1 2">2789STDY5834939</strain>
    </source>
</reference>
<proteinExistence type="predicted"/>
<dbReference type="RefSeq" id="WP_055243735.1">
    <property type="nucleotide sequence ID" value="NZ_CABIWA010000002.1"/>
</dbReference>
<dbReference type="OrthoDB" id="9995311at2"/>
<dbReference type="GeneID" id="72463283"/>
<protein>
    <submittedName>
        <fullName evidence="1">Uncharacterized protein</fullName>
    </submittedName>
</protein>
<dbReference type="Proteomes" id="UP000095765">
    <property type="component" value="Unassembled WGS sequence"/>
</dbReference>
<evidence type="ECO:0000313" key="1">
    <source>
        <dbReference type="EMBL" id="CUP22823.1"/>
    </source>
</evidence>
<sequence length="108" mass="11871">MNKRKAEMIRSIQPQIDAEFPRLMNEISGYAAEHQGGLREGIRQCALKARPLMESGKKSGIVSSLYKHLQVGGSTSRLTMAHTTVHPRAQFALGVDCDFFQPSIISAA</sequence>
<dbReference type="AlphaFoldDB" id="A0A174LFC1"/>
<organism evidence="1 2">
    <name type="scientific">Anaerotruncus colihominis</name>
    <dbReference type="NCBI Taxonomy" id="169435"/>
    <lineage>
        <taxon>Bacteria</taxon>
        <taxon>Bacillati</taxon>
        <taxon>Bacillota</taxon>
        <taxon>Clostridia</taxon>
        <taxon>Eubacteriales</taxon>
        <taxon>Oscillospiraceae</taxon>
        <taxon>Anaerotruncus</taxon>
    </lineage>
</organism>
<gene>
    <name evidence="1" type="ORF">ERS852551_00159</name>
</gene>
<name>A0A174LFC1_9FIRM</name>